<reference evidence="1 2" key="1">
    <citation type="submission" date="2020-01" db="EMBL/GenBank/DDBJ databases">
        <title>Identification and distribution of gene clusters putatively required for synthesis of sphingolipid metabolism inhibitors in phylogenetically diverse species of the filamentous fungus Fusarium.</title>
        <authorList>
            <person name="Kim H.-S."/>
            <person name="Busman M."/>
            <person name="Brown D.W."/>
            <person name="Divon H."/>
            <person name="Uhlig S."/>
            <person name="Proctor R.H."/>
        </authorList>
    </citation>
    <scope>NUCLEOTIDE SEQUENCE [LARGE SCALE GENOMIC DNA]</scope>
    <source>
        <strain evidence="1 2">NRRL 13308</strain>
    </source>
</reference>
<keyword evidence="2" id="KW-1185">Reference proteome</keyword>
<accession>A0A8H4JXX0</accession>
<comment type="caution">
    <text evidence="1">The sequence shown here is derived from an EMBL/GenBank/DDBJ whole genome shotgun (WGS) entry which is preliminary data.</text>
</comment>
<dbReference type="OrthoDB" id="5019618at2759"/>
<gene>
    <name evidence="1" type="ORF">FACUT_4351</name>
</gene>
<name>A0A8H4JXX0_9HYPO</name>
<dbReference type="EMBL" id="JAADJF010000096">
    <property type="protein sequence ID" value="KAF4439168.1"/>
    <property type="molecule type" value="Genomic_DNA"/>
</dbReference>
<proteinExistence type="predicted"/>
<protein>
    <submittedName>
        <fullName evidence="1">Uncharacterized protein</fullName>
    </submittedName>
</protein>
<dbReference type="AlphaFoldDB" id="A0A8H4JXX0"/>
<dbReference type="Proteomes" id="UP000536711">
    <property type="component" value="Unassembled WGS sequence"/>
</dbReference>
<evidence type="ECO:0000313" key="1">
    <source>
        <dbReference type="EMBL" id="KAF4439168.1"/>
    </source>
</evidence>
<sequence length="220" mass="25225">MDDAHQSRVKSLKEEVAELRRMVSSLSPQISNRNDAQDACKALSDDTHTNSKAVNTSATSKLSLFYRRGDMRSYLSTPDPRFEEDAWLYDKTPGWSWVRGFLLWARQGTEWAFPRYVFSYLQHEKAGECSAGDACDYWKQGNDPATRTVILEVLCAEVNTFKESLSLGSTQCPDFEPIHRKPTVFFNRMRPNFKALETVEGINNDRITVLMFRVINDPKP</sequence>
<organism evidence="1 2">
    <name type="scientific">Fusarium acutatum</name>
    <dbReference type="NCBI Taxonomy" id="78861"/>
    <lineage>
        <taxon>Eukaryota</taxon>
        <taxon>Fungi</taxon>
        <taxon>Dikarya</taxon>
        <taxon>Ascomycota</taxon>
        <taxon>Pezizomycotina</taxon>
        <taxon>Sordariomycetes</taxon>
        <taxon>Hypocreomycetidae</taxon>
        <taxon>Hypocreales</taxon>
        <taxon>Nectriaceae</taxon>
        <taxon>Fusarium</taxon>
        <taxon>Fusarium fujikuroi species complex</taxon>
    </lineage>
</organism>
<evidence type="ECO:0000313" key="2">
    <source>
        <dbReference type="Proteomes" id="UP000536711"/>
    </source>
</evidence>